<comment type="caution">
    <text evidence="1">The sequence shown here is derived from an EMBL/GenBank/DDBJ whole genome shotgun (WGS) entry which is preliminary data.</text>
</comment>
<dbReference type="RefSeq" id="WP_264336102.1">
    <property type="nucleotide sequence ID" value="NZ_JAOZFE010000006.1"/>
</dbReference>
<gene>
    <name evidence="1" type="ORF">OIT44_05870</name>
</gene>
<evidence type="ECO:0000313" key="2">
    <source>
        <dbReference type="Proteomes" id="UP001526225"/>
    </source>
</evidence>
<keyword evidence="2" id="KW-1185">Reference proteome</keyword>
<dbReference type="EMBL" id="JAOZFE010000006">
    <property type="protein sequence ID" value="MCW0953584.1"/>
    <property type="molecule type" value="Genomic_DNA"/>
</dbReference>
<sequence>MFDQDEELVELAVNDAKLVFGDNLDLPVNENIVSMYVSLKSTLRIGWNWFGTTEALVEERRIKHYEMTDAGLLVDVSVRTKFFAPTVLEANVVGTLLPTPLVYTIKNLTTTKNGMDGYDTHGQILVPNTDIAAMHAQIVPHQTKLETFELKFKLQIDQARLSKDTMKWTADKDMVLANPLLKLTTSTSEDLVLATRVSGAGNVMFVPLILDHGEFEAARQQLLDTDLTIERTKIVLLDQGMTREQRQNTRLVFTHMMTLNRKDVFLLTDGQFEDDVIDSSNEQIVFANSKAHVGLYPQIKKLVVTGNRHDALPFGAQAVIPMSIKHHVFLIDDLVDQIETQGFNFPVHGQLDFLVANRQNRKLVTHAAGKHAKVHVTGLPQYATYERESPSVPAEDIGFVLSELDMTVFEDITTNMVKKEISENANFRAYNLIVTDQYQVAVKASSLQVPVLYINQELTFETVDRFYRLAGPVVRDVKSGMPIISKVFQQTFDFNPYVTRANENLNGVHRATVCERIAKFL</sequence>
<name>A0ABT3E590_9LACO</name>
<dbReference type="Proteomes" id="UP001526225">
    <property type="component" value="Unassembled WGS sequence"/>
</dbReference>
<accession>A0ABT3E590</accession>
<evidence type="ECO:0000313" key="1">
    <source>
        <dbReference type="EMBL" id="MCW0953584.1"/>
    </source>
</evidence>
<proteinExistence type="predicted"/>
<organism evidence="1 2">
    <name type="scientific">Weissella ceti</name>
    <dbReference type="NCBI Taxonomy" id="759620"/>
    <lineage>
        <taxon>Bacteria</taxon>
        <taxon>Bacillati</taxon>
        <taxon>Bacillota</taxon>
        <taxon>Bacilli</taxon>
        <taxon>Lactobacillales</taxon>
        <taxon>Lactobacillaceae</taxon>
        <taxon>Weissella</taxon>
    </lineage>
</organism>
<protein>
    <submittedName>
        <fullName evidence="1">Uncharacterized protein</fullName>
    </submittedName>
</protein>
<reference evidence="1 2" key="1">
    <citation type="submission" date="2022-10" db="EMBL/GenBank/DDBJ databases">
        <title>Weissella fermenti sp. nov., isolated from fermented cabbage.</title>
        <authorList>
            <person name="Lee J.K."/>
            <person name="Baek J.H."/>
            <person name="Choi D.G."/>
            <person name="Kim J.M."/>
            <person name="Jeon C.O."/>
        </authorList>
    </citation>
    <scope>NUCLEOTIDE SEQUENCE [LARGE SCALE GENOMIC DNA]</scope>
    <source>
        <strain evidence="1 2">KACC 18534</strain>
    </source>
</reference>